<evidence type="ECO:0000256" key="1">
    <source>
        <dbReference type="ARBA" id="ARBA00004569"/>
    </source>
</evidence>
<keyword evidence="7" id="KW-1015">Disulfide bond</keyword>
<evidence type="ECO:0000256" key="10">
    <source>
        <dbReference type="SAM" id="Phobius"/>
    </source>
</evidence>
<evidence type="ECO:0000256" key="6">
    <source>
        <dbReference type="ARBA" id="ARBA00023128"/>
    </source>
</evidence>
<name>A0A671R7W8_9TELE</name>
<dbReference type="InterPro" id="IPR039289">
    <property type="entry name" value="CHCHD4"/>
</dbReference>
<organism evidence="11 12">
    <name type="scientific">Sinocyclocheilus anshuiensis</name>
    <dbReference type="NCBI Taxonomy" id="1608454"/>
    <lineage>
        <taxon>Eukaryota</taxon>
        <taxon>Metazoa</taxon>
        <taxon>Chordata</taxon>
        <taxon>Craniata</taxon>
        <taxon>Vertebrata</taxon>
        <taxon>Euteleostomi</taxon>
        <taxon>Actinopterygii</taxon>
        <taxon>Neopterygii</taxon>
        <taxon>Teleostei</taxon>
        <taxon>Ostariophysi</taxon>
        <taxon>Cypriniformes</taxon>
        <taxon>Cyprinidae</taxon>
        <taxon>Cyprininae</taxon>
        <taxon>Sinocyclocheilus</taxon>
    </lineage>
</organism>
<dbReference type="OrthoDB" id="7481291at2759"/>
<dbReference type="KEGG" id="sanh:107673517"/>
<evidence type="ECO:0000256" key="8">
    <source>
        <dbReference type="ARBA" id="ARBA00023284"/>
    </source>
</evidence>
<dbReference type="Ensembl" id="ENSSANT00000084428.1">
    <property type="protein sequence ID" value="ENSSANP00000079442.1"/>
    <property type="gene ID" value="ENSSANG00000039539.1"/>
</dbReference>
<dbReference type="PANTHER" id="PTHR21622">
    <property type="entry name" value="COILED-COIL-HELIX-COILED-COIL-HELIX DOMAIN CONTAINING 4"/>
    <property type="match status" value="1"/>
</dbReference>
<dbReference type="PANTHER" id="PTHR21622:SF0">
    <property type="entry name" value="COILED-COIL-HELIX-COILED-COIL-HELIX DOMAIN CONTAINING 4"/>
    <property type="match status" value="1"/>
</dbReference>
<evidence type="ECO:0000256" key="2">
    <source>
        <dbReference type="ARBA" id="ARBA00022448"/>
    </source>
</evidence>
<keyword evidence="10" id="KW-0472">Membrane</keyword>
<feature type="compositionally biased region" description="Polar residues" evidence="9">
    <location>
        <begin position="146"/>
        <end position="163"/>
    </location>
</feature>
<keyword evidence="12" id="KW-1185">Reference proteome</keyword>
<dbReference type="GO" id="GO:0005758">
    <property type="term" value="C:mitochondrial intermembrane space"/>
    <property type="evidence" value="ECO:0007669"/>
    <property type="project" value="UniProtKB-SubCell"/>
</dbReference>
<evidence type="ECO:0000256" key="5">
    <source>
        <dbReference type="ARBA" id="ARBA00023010"/>
    </source>
</evidence>
<keyword evidence="10" id="KW-0812">Transmembrane</keyword>
<protein>
    <submittedName>
        <fullName evidence="11">Mitochondrial intermembrane space import and assembly protein 40-A-like</fullName>
    </submittedName>
</protein>
<evidence type="ECO:0000256" key="4">
    <source>
        <dbReference type="ARBA" id="ARBA00023002"/>
    </source>
</evidence>
<dbReference type="PROSITE" id="PS51808">
    <property type="entry name" value="CHCH"/>
    <property type="match status" value="1"/>
</dbReference>
<keyword evidence="6" id="KW-0496">Mitochondrion</keyword>
<dbReference type="CTD" id="450030"/>
<evidence type="ECO:0000256" key="9">
    <source>
        <dbReference type="SAM" id="MobiDB-lite"/>
    </source>
</evidence>
<dbReference type="RefSeq" id="XP_016322612.1">
    <property type="nucleotide sequence ID" value="XM_016467126.1"/>
</dbReference>
<sequence>MPQNKSAGKSTHALLCICFCYIYFTISVLKEMTTVNEEGKDRVIFVTKEEHEIPSTVKLDEEDANEDHEEKGLILPSGEINWDCPCLGGMASGVCGEQFKTAFTCFHFSQEEVKGSDCLEQFSSMQECFRHHPELFPQEDDLQRANPGSNAEQKDSPSISDFSTSKESDTNDMPSQLPVAS</sequence>
<keyword evidence="8" id="KW-0676">Redox-active center</keyword>
<dbReference type="Gene3D" id="1.10.287.2900">
    <property type="match status" value="1"/>
</dbReference>
<evidence type="ECO:0000313" key="12">
    <source>
        <dbReference type="Proteomes" id="UP000472260"/>
    </source>
</evidence>
<reference evidence="11" key="1">
    <citation type="submission" date="2025-08" db="UniProtKB">
        <authorList>
            <consortium name="Ensembl"/>
        </authorList>
    </citation>
    <scope>IDENTIFICATION</scope>
</reference>
<proteinExistence type="predicted"/>
<reference evidence="11" key="2">
    <citation type="submission" date="2025-09" db="UniProtKB">
        <authorList>
            <consortium name="Ensembl"/>
        </authorList>
    </citation>
    <scope>IDENTIFICATION</scope>
</reference>
<keyword evidence="5" id="KW-0811">Translocation</keyword>
<keyword evidence="2" id="KW-0813">Transport</keyword>
<gene>
    <name evidence="11" type="primary">chchd4b</name>
</gene>
<dbReference type="GO" id="GO:0015035">
    <property type="term" value="F:protein-disulfide reductase activity"/>
    <property type="evidence" value="ECO:0007669"/>
    <property type="project" value="InterPro"/>
</dbReference>
<keyword evidence="3" id="KW-0653">Protein transport</keyword>
<keyword evidence="4" id="KW-0560">Oxidoreductase</keyword>
<evidence type="ECO:0000256" key="7">
    <source>
        <dbReference type="ARBA" id="ARBA00023157"/>
    </source>
</evidence>
<dbReference type="AlphaFoldDB" id="A0A671R7W8"/>
<keyword evidence="10" id="KW-1133">Transmembrane helix</keyword>
<evidence type="ECO:0000313" key="11">
    <source>
        <dbReference type="Ensembl" id="ENSSANP00000079442.1"/>
    </source>
</evidence>
<dbReference type="GO" id="GO:0045041">
    <property type="term" value="P:protein import into mitochondrial intermembrane space"/>
    <property type="evidence" value="ECO:0007669"/>
    <property type="project" value="InterPro"/>
</dbReference>
<dbReference type="Proteomes" id="UP000472260">
    <property type="component" value="Unassembled WGS sequence"/>
</dbReference>
<feature type="transmembrane region" description="Helical" evidence="10">
    <location>
        <begin position="12"/>
        <end position="29"/>
    </location>
</feature>
<dbReference type="GeneID" id="107673517"/>
<accession>A0A671R7W8</accession>
<comment type="subcellular location">
    <subcellularLocation>
        <location evidence="1">Mitochondrion intermembrane space</location>
    </subcellularLocation>
</comment>
<feature type="region of interest" description="Disordered" evidence="9">
    <location>
        <begin position="138"/>
        <end position="181"/>
    </location>
</feature>
<evidence type="ECO:0000256" key="3">
    <source>
        <dbReference type="ARBA" id="ARBA00022927"/>
    </source>
</evidence>